<dbReference type="NCBIfam" id="TIGR03696">
    <property type="entry name" value="Rhs_assc_core"/>
    <property type="match status" value="1"/>
</dbReference>
<accession>A0A2L2X965</accession>
<organism evidence="2 3">
    <name type="scientific">Desulfocucumis palustris</name>
    <dbReference type="NCBI Taxonomy" id="1898651"/>
    <lineage>
        <taxon>Bacteria</taxon>
        <taxon>Bacillati</taxon>
        <taxon>Bacillota</taxon>
        <taxon>Clostridia</taxon>
        <taxon>Eubacteriales</taxon>
        <taxon>Desulfocucumaceae</taxon>
        <taxon>Desulfocucumis</taxon>
    </lineage>
</organism>
<evidence type="ECO:0000256" key="1">
    <source>
        <dbReference type="SAM" id="MobiDB-lite"/>
    </source>
</evidence>
<dbReference type="InterPro" id="IPR050708">
    <property type="entry name" value="T6SS_VgrG/RHS"/>
</dbReference>
<comment type="caution">
    <text evidence="2">The sequence shown here is derived from an EMBL/GenBank/DDBJ whole genome shotgun (WGS) entry which is preliminary data.</text>
</comment>
<sequence>MYEYQEFGTYTSEGDSDSDETRFTFTGAPYFTGPGLYQMGARYYNPEIGRFITNDTYRGNIYEPWTQNLYTYCNNNPVNYVDPTGHFVKDDFDGNGKFRYSTSVRTALERCGMMWTEANISGDEKSKKYWHQLADCYRGKGPHPDEINPVPLQDDPIFIGLSMLNGTGEIRLGLQGGKTGTQAAYRYVSEGELNVIKATGKIPNVDRAGNLKDIFVSPNKYDTILEAEKGLQIGKQNPFGPTGSPVYRVEFNMNSVNYRYGGNVEGGTGIEMITEQSIPVDLMKIYKLR</sequence>
<dbReference type="Gene3D" id="2.180.10.10">
    <property type="entry name" value="RHS repeat-associated core"/>
    <property type="match status" value="1"/>
</dbReference>
<proteinExistence type="predicted"/>
<dbReference type="PANTHER" id="PTHR32305:SF15">
    <property type="entry name" value="PROTEIN RHSA-RELATED"/>
    <property type="match status" value="1"/>
</dbReference>
<dbReference type="PANTHER" id="PTHR32305">
    <property type="match status" value="1"/>
</dbReference>
<dbReference type="Proteomes" id="UP000239549">
    <property type="component" value="Unassembled WGS sequence"/>
</dbReference>
<protein>
    <submittedName>
        <fullName evidence="2">Rhs family protein</fullName>
    </submittedName>
</protein>
<dbReference type="AlphaFoldDB" id="A0A2L2X965"/>
<evidence type="ECO:0000313" key="3">
    <source>
        <dbReference type="Proteomes" id="UP000239549"/>
    </source>
</evidence>
<name>A0A2L2X965_9FIRM</name>
<feature type="region of interest" description="Disordered" evidence="1">
    <location>
        <begin position="1"/>
        <end position="20"/>
    </location>
</feature>
<dbReference type="InterPro" id="IPR022385">
    <property type="entry name" value="Rhs_assc_core"/>
</dbReference>
<gene>
    <name evidence="2" type="ORF">DCCM_0983</name>
</gene>
<evidence type="ECO:0000313" key="2">
    <source>
        <dbReference type="EMBL" id="GBF32787.1"/>
    </source>
</evidence>
<keyword evidence="3" id="KW-1185">Reference proteome</keyword>
<dbReference type="EMBL" id="BFAV01000046">
    <property type="protein sequence ID" value="GBF32787.1"/>
    <property type="molecule type" value="Genomic_DNA"/>
</dbReference>
<reference evidence="3" key="1">
    <citation type="submission" date="2018-02" db="EMBL/GenBank/DDBJ databases">
        <title>Genome sequence of Desulfocucumis palustris strain NAW-5.</title>
        <authorList>
            <person name="Watanabe M."/>
            <person name="Kojima H."/>
            <person name="Fukui M."/>
        </authorList>
    </citation>
    <scope>NUCLEOTIDE SEQUENCE [LARGE SCALE GENOMIC DNA]</scope>
    <source>
        <strain evidence="3">NAW-5</strain>
    </source>
</reference>
<dbReference type="OrthoDB" id="9815752at2"/>